<evidence type="ECO:0000256" key="1">
    <source>
        <dbReference type="SAM" id="MobiDB-lite"/>
    </source>
</evidence>
<evidence type="ECO:0008006" key="4">
    <source>
        <dbReference type="Google" id="ProtNLM"/>
    </source>
</evidence>
<keyword evidence="3" id="KW-1185">Reference proteome</keyword>
<dbReference type="SUPFAM" id="SSF48452">
    <property type="entry name" value="TPR-like"/>
    <property type="match status" value="1"/>
</dbReference>
<dbReference type="STRING" id="292563.Cyast_0849"/>
<dbReference type="AlphaFoldDB" id="K9YIP2"/>
<evidence type="ECO:0000313" key="3">
    <source>
        <dbReference type="Proteomes" id="UP000010483"/>
    </source>
</evidence>
<reference evidence="3" key="1">
    <citation type="journal article" date="2013" name="Proc. Natl. Acad. Sci. U.S.A.">
        <title>Improving the coverage of the cyanobacterial phylum using diversity-driven genome sequencing.</title>
        <authorList>
            <person name="Shih P.M."/>
            <person name="Wu D."/>
            <person name="Latifi A."/>
            <person name="Axen S.D."/>
            <person name="Fewer D.P."/>
            <person name="Talla E."/>
            <person name="Calteau A."/>
            <person name="Cai F."/>
            <person name="Tandeau de Marsac N."/>
            <person name="Rippka R."/>
            <person name="Herdman M."/>
            <person name="Sivonen K."/>
            <person name="Coursin T."/>
            <person name="Laurent T."/>
            <person name="Goodwin L."/>
            <person name="Nolan M."/>
            <person name="Davenport K.W."/>
            <person name="Han C.S."/>
            <person name="Rubin E.M."/>
            <person name="Eisen J.A."/>
            <person name="Woyke T."/>
            <person name="Gugger M."/>
            <person name="Kerfeld C.A."/>
        </authorList>
    </citation>
    <scope>NUCLEOTIDE SEQUENCE [LARGE SCALE GENOMIC DNA]</scope>
    <source>
        <strain evidence="3">ATCC 29140 / PCC 7202</strain>
    </source>
</reference>
<dbReference type="BioCyc" id="CSTA292563:G1353-856-MONOMER"/>
<dbReference type="eggNOG" id="COG4235">
    <property type="taxonomic scope" value="Bacteria"/>
</dbReference>
<dbReference type="InterPro" id="IPR011990">
    <property type="entry name" value="TPR-like_helical_dom_sf"/>
</dbReference>
<dbReference type="Gene3D" id="1.25.40.10">
    <property type="entry name" value="Tetratricopeptide repeat domain"/>
    <property type="match status" value="1"/>
</dbReference>
<dbReference type="HOGENOM" id="CLU_127050_0_0_3"/>
<dbReference type="Proteomes" id="UP000010483">
    <property type="component" value="Chromosome"/>
</dbReference>
<feature type="region of interest" description="Disordered" evidence="1">
    <location>
        <begin position="121"/>
        <end position="145"/>
    </location>
</feature>
<organism evidence="2 3">
    <name type="scientific">Cyanobacterium stanieri (strain ATCC 29140 / PCC 7202)</name>
    <dbReference type="NCBI Taxonomy" id="292563"/>
    <lineage>
        <taxon>Bacteria</taxon>
        <taxon>Bacillati</taxon>
        <taxon>Cyanobacteriota</taxon>
        <taxon>Cyanophyceae</taxon>
        <taxon>Oscillatoriophycideae</taxon>
        <taxon>Chroococcales</taxon>
        <taxon>Geminocystaceae</taxon>
        <taxon>Cyanobacterium</taxon>
    </lineage>
</organism>
<name>K9YIP2_CYASC</name>
<gene>
    <name evidence="2" type="ordered locus">Cyast_0849</name>
</gene>
<sequence>MATKKKNKGILKKVLIIVSGLAFVFFSVSAVVNMIINPQTPVSTGNETPGGDDLMDSQIEREIAGYQSVIDDEPENRFALERLVELNLQRGDLQGALPHMEKLAEVHPEDERYQEVLGIIRQGLEEQQNPPSEVPITPETPENGE</sequence>
<dbReference type="KEGG" id="csn:Cyast_0849"/>
<evidence type="ECO:0000313" key="2">
    <source>
        <dbReference type="EMBL" id="AFZ46821.1"/>
    </source>
</evidence>
<accession>K9YIP2</accession>
<protein>
    <recommendedName>
        <fullName evidence="4">Tetratricopeptide repeat protein</fullName>
    </recommendedName>
</protein>
<dbReference type="EMBL" id="CP003940">
    <property type="protein sequence ID" value="AFZ46821.1"/>
    <property type="molecule type" value="Genomic_DNA"/>
</dbReference>
<proteinExistence type="predicted"/>